<keyword evidence="1" id="KW-1133">Transmembrane helix</keyword>
<name>A0A0L0T3Z2_ALLM3</name>
<dbReference type="VEuPathDB" id="FungiDB:AMAG_13661"/>
<reference evidence="2 3" key="1">
    <citation type="submission" date="2009-11" db="EMBL/GenBank/DDBJ databases">
        <title>Annotation of Allomyces macrogynus ATCC 38327.</title>
        <authorList>
            <consortium name="The Broad Institute Genome Sequencing Platform"/>
            <person name="Russ C."/>
            <person name="Cuomo C."/>
            <person name="Burger G."/>
            <person name="Gray M.W."/>
            <person name="Holland P.W.H."/>
            <person name="King N."/>
            <person name="Lang F.B.F."/>
            <person name="Roger A.J."/>
            <person name="Ruiz-Trillo I."/>
            <person name="Young S.K."/>
            <person name="Zeng Q."/>
            <person name="Gargeya S."/>
            <person name="Fitzgerald M."/>
            <person name="Haas B."/>
            <person name="Abouelleil A."/>
            <person name="Alvarado L."/>
            <person name="Arachchi H.M."/>
            <person name="Berlin A."/>
            <person name="Chapman S.B."/>
            <person name="Gearin G."/>
            <person name="Goldberg J."/>
            <person name="Griggs A."/>
            <person name="Gujja S."/>
            <person name="Hansen M."/>
            <person name="Heiman D."/>
            <person name="Howarth C."/>
            <person name="Larimer J."/>
            <person name="Lui A."/>
            <person name="MacDonald P.J.P."/>
            <person name="McCowen C."/>
            <person name="Montmayeur A."/>
            <person name="Murphy C."/>
            <person name="Neiman D."/>
            <person name="Pearson M."/>
            <person name="Priest M."/>
            <person name="Roberts A."/>
            <person name="Saif S."/>
            <person name="Shea T."/>
            <person name="Sisk P."/>
            <person name="Stolte C."/>
            <person name="Sykes S."/>
            <person name="Wortman J."/>
            <person name="Nusbaum C."/>
            <person name="Birren B."/>
        </authorList>
    </citation>
    <scope>NUCLEOTIDE SEQUENCE [LARGE SCALE GENOMIC DNA]</scope>
    <source>
        <strain evidence="2 3">ATCC 38327</strain>
    </source>
</reference>
<feature type="transmembrane region" description="Helical" evidence="1">
    <location>
        <begin position="20"/>
        <end position="40"/>
    </location>
</feature>
<protein>
    <submittedName>
        <fullName evidence="2">Uncharacterized protein</fullName>
    </submittedName>
</protein>
<gene>
    <name evidence="2" type="ORF">AMAG_13661</name>
</gene>
<sequence length="159" mass="17813">MPGYGIFKSSNVYEIVLSLIYNGLGAMIIGIYLALVVSVLTNKLEAKTHVEQHVRSIINFMHDHGLPEESQQRVLEYYQAIWKLHKGKRVKGHFDDLPQCLRTEIAFKTCGEILRKAPTTDSCAWWPCAWRKSSLSRASLSFDVATTGTKCATSSHSAP</sequence>
<dbReference type="PANTHER" id="PTHR45638">
    <property type="entry name" value="CYCLIC NUCLEOTIDE-GATED CATION CHANNEL SUBUNIT A"/>
    <property type="match status" value="1"/>
</dbReference>
<reference evidence="3" key="2">
    <citation type="submission" date="2009-11" db="EMBL/GenBank/DDBJ databases">
        <title>The Genome Sequence of Allomyces macrogynus strain ATCC 38327.</title>
        <authorList>
            <consortium name="The Broad Institute Genome Sequencing Platform"/>
            <person name="Russ C."/>
            <person name="Cuomo C."/>
            <person name="Shea T."/>
            <person name="Young S.K."/>
            <person name="Zeng Q."/>
            <person name="Koehrsen M."/>
            <person name="Haas B."/>
            <person name="Borodovsky M."/>
            <person name="Guigo R."/>
            <person name="Alvarado L."/>
            <person name="Berlin A."/>
            <person name="Borenstein D."/>
            <person name="Chen Z."/>
            <person name="Engels R."/>
            <person name="Freedman E."/>
            <person name="Gellesch M."/>
            <person name="Goldberg J."/>
            <person name="Griggs A."/>
            <person name="Gujja S."/>
            <person name="Heiman D."/>
            <person name="Hepburn T."/>
            <person name="Howarth C."/>
            <person name="Jen D."/>
            <person name="Larson L."/>
            <person name="Lewis B."/>
            <person name="Mehta T."/>
            <person name="Park D."/>
            <person name="Pearson M."/>
            <person name="Roberts A."/>
            <person name="Saif S."/>
            <person name="Shenoy N."/>
            <person name="Sisk P."/>
            <person name="Stolte C."/>
            <person name="Sykes S."/>
            <person name="Walk T."/>
            <person name="White J."/>
            <person name="Yandava C."/>
            <person name="Burger G."/>
            <person name="Gray M.W."/>
            <person name="Holland P.W.H."/>
            <person name="King N."/>
            <person name="Lang F.B.F."/>
            <person name="Roger A.J."/>
            <person name="Ruiz-Trillo I."/>
            <person name="Lander E."/>
            <person name="Nusbaum C."/>
        </authorList>
    </citation>
    <scope>NUCLEOTIDE SEQUENCE [LARGE SCALE GENOMIC DNA]</scope>
    <source>
        <strain evidence="3">ATCC 38327</strain>
    </source>
</reference>
<dbReference type="EMBL" id="GG745360">
    <property type="protein sequence ID" value="KNE69279.1"/>
    <property type="molecule type" value="Genomic_DNA"/>
</dbReference>
<dbReference type="AlphaFoldDB" id="A0A0L0T3Z2"/>
<dbReference type="GO" id="GO:0044877">
    <property type="term" value="F:protein-containing complex binding"/>
    <property type="evidence" value="ECO:0007669"/>
    <property type="project" value="TreeGrafter"/>
</dbReference>
<keyword evidence="1" id="KW-0812">Transmembrane</keyword>
<dbReference type="InterPro" id="IPR018490">
    <property type="entry name" value="cNMP-bd_dom_sf"/>
</dbReference>
<keyword evidence="3" id="KW-1185">Reference proteome</keyword>
<proteinExistence type="predicted"/>
<evidence type="ECO:0000313" key="3">
    <source>
        <dbReference type="Proteomes" id="UP000054350"/>
    </source>
</evidence>
<dbReference type="GO" id="GO:0005249">
    <property type="term" value="F:voltage-gated potassium channel activity"/>
    <property type="evidence" value="ECO:0007669"/>
    <property type="project" value="TreeGrafter"/>
</dbReference>
<keyword evidence="1" id="KW-0472">Membrane</keyword>
<dbReference type="OrthoDB" id="5553387at2759"/>
<dbReference type="Gene3D" id="1.10.287.630">
    <property type="entry name" value="Helix hairpin bin"/>
    <property type="match status" value="1"/>
</dbReference>
<dbReference type="SUPFAM" id="SSF51206">
    <property type="entry name" value="cAMP-binding domain-like"/>
    <property type="match status" value="1"/>
</dbReference>
<accession>A0A0L0T3Z2</accession>
<evidence type="ECO:0000256" key="1">
    <source>
        <dbReference type="SAM" id="Phobius"/>
    </source>
</evidence>
<organism evidence="2 3">
    <name type="scientific">Allomyces macrogynus (strain ATCC 38327)</name>
    <name type="common">Allomyces javanicus var. macrogynus</name>
    <dbReference type="NCBI Taxonomy" id="578462"/>
    <lineage>
        <taxon>Eukaryota</taxon>
        <taxon>Fungi</taxon>
        <taxon>Fungi incertae sedis</taxon>
        <taxon>Blastocladiomycota</taxon>
        <taxon>Blastocladiomycetes</taxon>
        <taxon>Blastocladiales</taxon>
        <taxon>Blastocladiaceae</taxon>
        <taxon>Allomyces</taxon>
    </lineage>
</organism>
<dbReference type="InterPro" id="IPR050866">
    <property type="entry name" value="CNG_cation_channel"/>
</dbReference>
<dbReference type="PANTHER" id="PTHR45638:SF19">
    <property type="entry name" value="CYCLIC NUCLEOTIDE-BINDING DOMAIN-CONTAINING PROTEIN"/>
    <property type="match status" value="1"/>
</dbReference>
<evidence type="ECO:0000313" key="2">
    <source>
        <dbReference type="EMBL" id="KNE69279.1"/>
    </source>
</evidence>
<dbReference type="Proteomes" id="UP000054350">
    <property type="component" value="Unassembled WGS sequence"/>
</dbReference>
<dbReference type="STRING" id="578462.A0A0L0T3Z2"/>
<dbReference type="GO" id="GO:0005221">
    <property type="term" value="F:intracellularly cyclic nucleotide-activated monoatomic cation channel activity"/>
    <property type="evidence" value="ECO:0007669"/>
    <property type="project" value="InterPro"/>
</dbReference>